<keyword evidence="1" id="KW-0732">Signal</keyword>
<reference evidence="2" key="1">
    <citation type="submission" date="2021-09" db="EMBL/GenBank/DDBJ databases">
        <authorList>
            <consortium name="AG Swart"/>
            <person name="Singh M."/>
            <person name="Singh A."/>
            <person name="Seah K."/>
            <person name="Emmerich C."/>
        </authorList>
    </citation>
    <scope>NUCLEOTIDE SEQUENCE</scope>
    <source>
        <strain evidence="2">ATCC30299</strain>
    </source>
</reference>
<proteinExistence type="predicted"/>
<evidence type="ECO:0000256" key="1">
    <source>
        <dbReference type="SAM" id="SignalP"/>
    </source>
</evidence>
<dbReference type="Proteomes" id="UP001162131">
    <property type="component" value="Unassembled WGS sequence"/>
</dbReference>
<evidence type="ECO:0000313" key="3">
    <source>
        <dbReference type="Proteomes" id="UP001162131"/>
    </source>
</evidence>
<accession>A0AAU9IXS9</accession>
<comment type="caution">
    <text evidence="2">The sequence shown here is derived from an EMBL/GenBank/DDBJ whole genome shotgun (WGS) entry which is preliminary data.</text>
</comment>
<dbReference type="EMBL" id="CAJZBQ010000019">
    <property type="protein sequence ID" value="CAG9317950.1"/>
    <property type="molecule type" value="Genomic_DNA"/>
</dbReference>
<feature type="chain" id="PRO_5043919594" description="Dickkopf N-terminal cysteine-rich domain-containing protein" evidence="1">
    <location>
        <begin position="16"/>
        <end position="358"/>
    </location>
</feature>
<evidence type="ECO:0008006" key="4">
    <source>
        <dbReference type="Google" id="ProtNLM"/>
    </source>
</evidence>
<evidence type="ECO:0000313" key="2">
    <source>
        <dbReference type="EMBL" id="CAG9317950.1"/>
    </source>
</evidence>
<dbReference type="AlphaFoldDB" id="A0AAU9IXS9"/>
<sequence length="358" mass="39727">MKILAFALYIIFSTAQNACSPYKCVTTNMNVNKDTCFYFNHTDEAYWIQPCPNATVYCPVSYNENSPIQCEAAVKPTKQAWPGEKCTNNDNCLPGSTCNGNICVGKTVGEACTDNSDCNPQLYCGANKQCQQQILAGKTGCTNDFMCVNSALCNYTSGQDPSKARCLNAYSLLPGTIIADCPVSGINPLCIAELCIQNNGISYCGDKVVSVNSIPITCNSYVDCMSLTDRFVGGYYYSNCSCGYNADASAYCELFPGDQPYSRYLTLKQIWLSSQEVNLCNTERRDIGPCMQNYFADYVELAYQYLYVSIYPKIQANTDCVKEVMNTNFWGLWQKIVDQDETSSSLLRIISLIALYFI</sequence>
<gene>
    <name evidence="2" type="ORF">BSTOLATCC_MIC20255</name>
</gene>
<organism evidence="2 3">
    <name type="scientific">Blepharisma stoltei</name>
    <dbReference type="NCBI Taxonomy" id="1481888"/>
    <lineage>
        <taxon>Eukaryota</taxon>
        <taxon>Sar</taxon>
        <taxon>Alveolata</taxon>
        <taxon>Ciliophora</taxon>
        <taxon>Postciliodesmatophora</taxon>
        <taxon>Heterotrichea</taxon>
        <taxon>Heterotrichida</taxon>
        <taxon>Blepharismidae</taxon>
        <taxon>Blepharisma</taxon>
    </lineage>
</organism>
<protein>
    <recommendedName>
        <fullName evidence="4">Dickkopf N-terminal cysteine-rich domain-containing protein</fullName>
    </recommendedName>
</protein>
<name>A0AAU9IXS9_9CILI</name>
<feature type="signal peptide" evidence="1">
    <location>
        <begin position="1"/>
        <end position="15"/>
    </location>
</feature>
<keyword evidence="3" id="KW-1185">Reference proteome</keyword>